<evidence type="ECO:0000313" key="9">
    <source>
        <dbReference type="Proteomes" id="UP001231189"/>
    </source>
</evidence>
<evidence type="ECO:0000256" key="6">
    <source>
        <dbReference type="ARBA" id="ARBA00023136"/>
    </source>
</evidence>
<dbReference type="GO" id="GO:0012505">
    <property type="term" value="C:endomembrane system"/>
    <property type="evidence" value="ECO:0007669"/>
    <property type="project" value="UniProtKB-SubCell"/>
</dbReference>
<comment type="caution">
    <text evidence="8">The sequence shown here is derived from an EMBL/GenBank/DDBJ whole genome shotgun (WGS) entry which is preliminary data.</text>
</comment>
<gene>
    <name evidence="8" type="ORF">QYE76_005327</name>
</gene>
<dbReference type="SUPFAM" id="SSF103473">
    <property type="entry name" value="MFS general substrate transporter"/>
    <property type="match status" value="1"/>
</dbReference>
<protein>
    <submittedName>
        <fullName evidence="8">Uncharacterized protein</fullName>
    </submittedName>
</protein>
<feature type="transmembrane region" description="Helical" evidence="7">
    <location>
        <begin position="167"/>
        <end position="187"/>
    </location>
</feature>
<dbReference type="EMBL" id="JAUUTY010000005">
    <property type="protein sequence ID" value="KAK1631012.1"/>
    <property type="molecule type" value="Genomic_DNA"/>
</dbReference>
<dbReference type="Gene3D" id="1.20.1250.20">
    <property type="entry name" value="MFS general substrate transporter like domains"/>
    <property type="match status" value="1"/>
</dbReference>
<name>A0AAD8RU85_LOLMU</name>
<dbReference type="GO" id="GO:0015112">
    <property type="term" value="F:nitrate transmembrane transporter activity"/>
    <property type="evidence" value="ECO:0007669"/>
    <property type="project" value="InterPro"/>
</dbReference>
<keyword evidence="9" id="KW-1185">Reference proteome</keyword>
<keyword evidence="4 7" id="KW-1133">Transmembrane helix</keyword>
<dbReference type="GO" id="GO:0042128">
    <property type="term" value="P:nitrate assimilation"/>
    <property type="evidence" value="ECO:0007669"/>
    <property type="project" value="UniProtKB-KW"/>
</dbReference>
<dbReference type="AlphaFoldDB" id="A0AAD8RU85"/>
<keyword evidence="3 7" id="KW-0812">Transmembrane</keyword>
<dbReference type="InterPro" id="IPR044772">
    <property type="entry name" value="NO3_transporter"/>
</dbReference>
<keyword evidence="5" id="KW-0534">Nitrate assimilation</keyword>
<evidence type="ECO:0000256" key="2">
    <source>
        <dbReference type="ARBA" id="ARBA00008432"/>
    </source>
</evidence>
<feature type="transmembrane region" description="Helical" evidence="7">
    <location>
        <begin position="140"/>
        <end position="160"/>
    </location>
</feature>
<comment type="similarity">
    <text evidence="2">Belongs to the major facilitator superfamily. Nitrate/nitrite porter (TC 2.A.1.8) family.</text>
</comment>
<dbReference type="PANTHER" id="PTHR23515">
    <property type="entry name" value="HIGH-AFFINITY NITRATE TRANSPORTER 2.3"/>
    <property type="match status" value="1"/>
</dbReference>
<feature type="transmembrane region" description="Helical" evidence="7">
    <location>
        <begin position="110"/>
        <end position="128"/>
    </location>
</feature>
<evidence type="ECO:0000256" key="1">
    <source>
        <dbReference type="ARBA" id="ARBA00004127"/>
    </source>
</evidence>
<feature type="transmembrane region" description="Helical" evidence="7">
    <location>
        <begin position="199"/>
        <end position="218"/>
    </location>
</feature>
<dbReference type="FunFam" id="1.20.1250.20:FF:000053">
    <property type="entry name" value="Nitrate transporter 2.1"/>
    <property type="match status" value="1"/>
</dbReference>
<organism evidence="8 9">
    <name type="scientific">Lolium multiflorum</name>
    <name type="common">Italian ryegrass</name>
    <name type="synonym">Lolium perenne subsp. multiflorum</name>
    <dbReference type="NCBI Taxonomy" id="4521"/>
    <lineage>
        <taxon>Eukaryota</taxon>
        <taxon>Viridiplantae</taxon>
        <taxon>Streptophyta</taxon>
        <taxon>Embryophyta</taxon>
        <taxon>Tracheophyta</taxon>
        <taxon>Spermatophyta</taxon>
        <taxon>Magnoliopsida</taxon>
        <taxon>Liliopsida</taxon>
        <taxon>Poales</taxon>
        <taxon>Poaceae</taxon>
        <taxon>BOP clade</taxon>
        <taxon>Pooideae</taxon>
        <taxon>Poodae</taxon>
        <taxon>Poeae</taxon>
        <taxon>Poeae Chloroplast Group 2 (Poeae type)</taxon>
        <taxon>Loliodinae</taxon>
        <taxon>Loliinae</taxon>
        <taxon>Lolium</taxon>
    </lineage>
</organism>
<dbReference type="InterPro" id="IPR036259">
    <property type="entry name" value="MFS_trans_sf"/>
</dbReference>
<sequence length="287" mass="31070">MVLTLGQDLTATSQACRKRAKLPRTASSRWFGAPSLTTARGSSCSYGYSAGVELCTDNVIAEYYYDRFHLNLRTAGTIAASFGLANIFVRSMGGYFSDVGARYFGMRARLWNIWILQTAGGAFCFWLGRASSLPSSVTAMVFSICAQAAEGAIFAVIPFVSRRSLGIISGMTGAGGTFGAAFTQLLFFTSSSYGTGQGLQYMGIMTMACTLPVTLVYFPQWGSMFFPPSAGADEENYYGSEWSEEEKSKGLNARSVKFAENSRSERGRRNAIIAKAATRPNDTNQNV</sequence>
<feature type="transmembrane region" description="Helical" evidence="7">
    <location>
        <begin position="70"/>
        <end position="89"/>
    </location>
</feature>
<evidence type="ECO:0000256" key="7">
    <source>
        <dbReference type="SAM" id="Phobius"/>
    </source>
</evidence>
<evidence type="ECO:0000313" key="8">
    <source>
        <dbReference type="EMBL" id="KAK1631012.1"/>
    </source>
</evidence>
<evidence type="ECO:0000256" key="3">
    <source>
        <dbReference type="ARBA" id="ARBA00022692"/>
    </source>
</evidence>
<accession>A0AAD8RU85</accession>
<comment type="subcellular location">
    <subcellularLocation>
        <location evidence="1">Endomembrane system</location>
        <topology evidence="1">Multi-pass membrane protein</topology>
    </subcellularLocation>
</comment>
<proteinExistence type="inferred from homology"/>
<keyword evidence="6 7" id="KW-0472">Membrane</keyword>
<dbReference type="Proteomes" id="UP001231189">
    <property type="component" value="Unassembled WGS sequence"/>
</dbReference>
<evidence type="ECO:0000256" key="5">
    <source>
        <dbReference type="ARBA" id="ARBA00023063"/>
    </source>
</evidence>
<reference evidence="8" key="1">
    <citation type="submission" date="2023-07" db="EMBL/GenBank/DDBJ databases">
        <title>A chromosome-level genome assembly of Lolium multiflorum.</title>
        <authorList>
            <person name="Chen Y."/>
            <person name="Copetti D."/>
            <person name="Kolliker R."/>
            <person name="Studer B."/>
        </authorList>
    </citation>
    <scope>NUCLEOTIDE SEQUENCE</scope>
    <source>
        <strain evidence="8">02402/16</strain>
        <tissue evidence="8">Leaf</tissue>
    </source>
</reference>
<evidence type="ECO:0000256" key="4">
    <source>
        <dbReference type="ARBA" id="ARBA00022989"/>
    </source>
</evidence>